<dbReference type="AlphaFoldDB" id="A0AAW6U9Y3"/>
<dbReference type="Proteomes" id="UP001431532">
    <property type="component" value="Unassembled WGS sequence"/>
</dbReference>
<comment type="caution">
    <text evidence="2">The sequence shown here is derived from an EMBL/GenBank/DDBJ whole genome shotgun (WGS) entry which is preliminary data.</text>
</comment>
<gene>
    <name evidence="2" type="ORF">QJ521_08120</name>
</gene>
<dbReference type="GO" id="GO:0140359">
    <property type="term" value="F:ABC-type transporter activity"/>
    <property type="evidence" value="ECO:0007669"/>
    <property type="project" value="InterPro"/>
</dbReference>
<keyword evidence="1" id="KW-0472">Membrane</keyword>
<keyword evidence="1" id="KW-1133">Transmembrane helix</keyword>
<feature type="transmembrane region" description="Helical" evidence="1">
    <location>
        <begin position="247"/>
        <end position="265"/>
    </location>
</feature>
<feature type="transmembrane region" description="Helical" evidence="1">
    <location>
        <begin position="86"/>
        <end position="104"/>
    </location>
</feature>
<keyword evidence="1" id="KW-0812">Transmembrane</keyword>
<name>A0AAW6U9Y3_9MOLU</name>
<keyword evidence="3" id="KW-1185">Reference proteome</keyword>
<dbReference type="Pfam" id="PF12679">
    <property type="entry name" value="ABC2_membrane_2"/>
    <property type="match status" value="1"/>
</dbReference>
<accession>A0AAW6U9Y3</accession>
<feature type="transmembrane region" description="Helical" evidence="1">
    <location>
        <begin position="132"/>
        <end position="158"/>
    </location>
</feature>
<dbReference type="GO" id="GO:0005886">
    <property type="term" value="C:plasma membrane"/>
    <property type="evidence" value="ECO:0007669"/>
    <property type="project" value="UniProtKB-SubCell"/>
</dbReference>
<reference evidence="2" key="1">
    <citation type="submission" date="2023-05" db="EMBL/GenBank/DDBJ databases">
        <title>Mariniplasma microaerophilum sp. nov., a novel anaerobic mollicute isolated from terrestrial mud volcano, Taman Peninsula, Russia.</title>
        <authorList>
            <person name="Khomyakova M.A."/>
            <person name="Merkel A.Y."/>
            <person name="Slobodkin A.I."/>
        </authorList>
    </citation>
    <scope>NUCLEOTIDE SEQUENCE</scope>
    <source>
        <strain evidence="2">M4Ah</strain>
    </source>
</reference>
<sequence length="274" mass="31106">MNLFSKDLYKIEIRRNFKSNMIWSFALGLSLFLIVAIYPMVAEMMDALNEMLEYLESIDSSFIAMMESFGGIPDNVMEYFATEGALFLQLLGGIYAAMLGFGIVSKDEKENTVEVIYVLPISRAKLLTTKMLSVATLLFIFTFIQMLLTQVGFIIVAPGESHLILWEFGLFDYVMFLMIAYLSMGLAMFLKPNKSPLISIAIPFPLYIITMISSATNNDFLKALKYISPFTFTEPVGFLKEGHGFELINFLTFSALTIIVVILSFKKFRKREMI</sequence>
<feature type="transmembrane region" description="Helical" evidence="1">
    <location>
        <begin position="197"/>
        <end position="216"/>
    </location>
</feature>
<organism evidence="2 3">
    <name type="scientific">Peloplasma aerotolerans</name>
    <dbReference type="NCBI Taxonomy" id="3044389"/>
    <lineage>
        <taxon>Bacteria</taxon>
        <taxon>Bacillati</taxon>
        <taxon>Mycoplasmatota</taxon>
        <taxon>Mollicutes</taxon>
        <taxon>Acholeplasmatales</taxon>
        <taxon>Acholeplasmataceae</taxon>
        <taxon>Peloplasma</taxon>
    </lineage>
</organism>
<evidence type="ECO:0000256" key="1">
    <source>
        <dbReference type="SAM" id="Phobius"/>
    </source>
</evidence>
<feature type="transmembrane region" description="Helical" evidence="1">
    <location>
        <begin position="21"/>
        <end position="41"/>
    </location>
</feature>
<dbReference type="RefSeq" id="WP_282839963.1">
    <property type="nucleotide sequence ID" value="NZ_JASCXW010000032.1"/>
</dbReference>
<protein>
    <submittedName>
        <fullName evidence="2">ABC transporter permease subunit</fullName>
    </submittedName>
</protein>
<proteinExistence type="predicted"/>
<evidence type="ECO:0000313" key="2">
    <source>
        <dbReference type="EMBL" id="MDI6453530.1"/>
    </source>
</evidence>
<feature type="transmembrane region" description="Helical" evidence="1">
    <location>
        <begin position="170"/>
        <end position="190"/>
    </location>
</feature>
<dbReference type="EMBL" id="JASCXW010000032">
    <property type="protein sequence ID" value="MDI6453530.1"/>
    <property type="molecule type" value="Genomic_DNA"/>
</dbReference>
<evidence type="ECO:0000313" key="3">
    <source>
        <dbReference type="Proteomes" id="UP001431532"/>
    </source>
</evidence>